<feature type="binding site" evidence="6">
    <location>
        <position position="19"/>
    </location>
    <ligand>
        <name>Zn(2+)</name>
        <dbReference type="ChEBI" id="CHEBI:29105"/>
    </ligand>
</feature>
<dbReference type="PROSITE" id="PS00028">
    <property type="entry name" value="ZINC_FINGER_C2H2_1"/>
    <property type="match status" value="6"/>
</dbReference>
<dbReference type="PANTHER" id="PTHR19818:SF139">
    <property type="entry name" value="PAIR-RULE PROTEIN ODD-PAIRED"/>
    <property type="match status" value="1"/>
</dbReference>
<gene>
    <name evidence="10" type="primary">LOC113523244</name>
</gene>
<sequence>MSCVKSILFKLISNENDFCFLCYNSLNEESQNIYFVTDQIYLKDKDDLNMLQILDYVVGHRFIHSRSSDFICQRCTELAISCYRFIETCQKNIQDTETAIRSLNEHFEIKSETESGKAMIASLNINDFTMKQYYVQEINDKLLALQYFLSVSDTDNTEKGNLLTKETEIEIYIENTTKDINPTCESNSHGNLTISLQDMVLNENDRSIYKCKACFKIFSRPHNLRQHYMRLHAAKTYKCKQCQKSYGSITILKQHNYESHYNKVCTKCGKMFHNRTRLNMHEISHNLELLCQMCGKHYKSLHSFKKHVKTKICQQKPRKPLEQKFICDYCNKKYGSKQTLGIHIKFEHGNEKGHVCSWCGKRFCAKSKLKAHIVKHTREKNYNCDLCHNRFVTKESLLIHTRQHTGEKPYECSHCNQKFITSSRRAEHIRKQHLELI</sequence>
<feature type="binding site" evidence="6">
    <location>
        <position position="75"/>
    </location>
    <ligand>
        <name>Zn(2+)</name>
        <dbReference type="ChEBI" id="CHEBI:29105"/>
    </ligand>
</feature>
<name>A0A6J1X503_GALME</name>
<feature type="domain" description="C2H2-type" evidence="7">
    <location>
        <begin position="263"/>
        <end position="290"/>
    </location>
</feature>
<dbReference type="GO" id="GO:0000981">
    <property type="term" value="F:DNA-binding transcription factor activity, RNA polymerase II-specific"/>
    <property type="evidence" value="ECO:0007669"/>
    <property type="project" value="TreeGrafter"/>
</dbReference>
<evidence type="ECO:0000256" key="6">
    <source>
        <dbReference type="PROSITE-ProRule" id="PRU01263"/>
    </source>
</evidence>
<feature type="domain" description="C2H2-type" evidence="7">
    <location>
        <begin position="325"/>
        <end position="353"/>
    </location>
</feature>
<dbReference type="Pfam" id="PF13912">
    <property type="entry name" value="zf-C2H2_6"/>
    <property type="match status" value="3"/>
</dbReference>
<dbReference type="GeneID" id="113523244"/>
<reference evidence="10" key="1">
    <citation type="submission" date="2025-08" db="UniProtKB">
        <authorList>
            <consortium name="RefSeq"/>
        </authorList>
    </citation>
    <scope>IDENTIFICATION</scope>
    <source>
        <tissue evidence="10">Whole larvae</tissue>
    </source>
</reference>
<accession>A0A6J1X503</accession>
<dbReference type="PROSITE" id="PS50157">
    <property type="entry name" value="ZINC_FINGER_C2H2_2"/>
    <property type="match status" value="7"/>
</dbReference>
<feature type="domain" description="C2H2-type" evidence="7">
    <location>
        <begin position="382"/>
        <end position="409"/>
    </location>
</feature>
<dbReference type="InterPro" id="IPR012934">
    <property type="entry name" value="Znf_AD"/>
</dbReference>
<evidence type="ECO:0000256" key="1">
    <source>
        <dbReference type="ARBA" id="ARBA00022723"/>
    </source>
</evidence>
<dbReference type="PANTHER" id="PTHR19818">
    <property type="entry name" value="ZINC FINGER PROTEIN ZIC AND GLI"/>
    <property type="match status" value="1"/>
</dbReference>
<evidence type="ECO:0000313" key="9">
    <source>
        <dbReference type="Proteomes" id="UP001652740"/>
    </source>
</evidence>
<keyword evidence="9" id="KW-1185">Reference proteome</keyword>
<dbReference type="SMART" id="SM00868">
    <property type="entry name" value="zf-AD"/>
    <property type="match status" value="1"/>
</dbReference>
<keyword evidence="4 6" id="KW-0862">Zinc</keyword>
<dbReference type="KEGG" id="gmw:113523244"/>
<dbReference type="InterPro" id="IPR036236">
    <property type="entry name" value="Znf_C2H2_sf"/>
</dbReference>
<dbReference type="InParanoid" id="A0A6J1X503"/>
<dbReference type="PROSITE" id="PS51915">
    <property type="entry name" value="ZAD"/>
    <property type="match status" value="1"/>
</dbReference>
<feature type="domain" description="C2H2-type" evidence="7">
    <location>
        <begin position="209"/>
        <end position="237"/>
    </location>
</feature>
<keyword evidence="2" id="KW-0677">Repeat</keyword>
<feature type="binding site" evidence="6">
    <location>
        <position position="22"/>
    </location>
    <ligand>
        <name>Zn(2+)</name>
        <dbReference type="ChEBI" id="CHEBI:29105"/>
    </ligand>
</feature>
<protein>
    <submittedName>
        <fullName evidence="10">Zinc finger protein 91-like</fullName>
    </submittedName>
</protein>
<dbReference type="SMART" id="SM00355">
    <property type="entry name" value="ZnF_C2H2"/>
    <property type="match status" value="8"/>
</dbReference>
<evidence type="ECO:0000256" key="4">
    <source>
        <dbReference type="ARBA" id="ARBA00022833"/>
    </source>
</evidence>
<dbReference type="GO" id="GO:0008270">
    <property type="term" value="F:zinc ion binding"/>
    <property type="evidence" value="ECO:0007669"/>
    <property type="project" value="UniProtKB-UniRule"/>
</dbReference>
<dbReference type="GO" id="GO:0005634">
    <property type="term" value="C:nucleus"/>
    <property type="evidence" value="ECO:0007669"/>
    <property type="project" value="InterPro"/>
</dbReference>
<dbReference type="InterPro" id="IPR050329">
    <property type="entry name" value="GLI_C2H2-zinc-finger"/>
</dbReference>
<dbReference type="GO" id="GO:0000978">
    <property type="term" value="F:RNA polymerase II cis-regulatory region sequence-specific DNA binding"/>
    <property type="evidence" value="ECO:0007669"/>
    <property type="project" value="TreeGrafter"/>
</dbReference>
<keyword evidence="3 5" id="KW-0863">Zinc-finger</keyword>
<feature type="domain" description="ZAD" evidence="8">
    <location>
        <begin position="17"/>
        <end position="99"/>
    </location>
</feature>
<feature type="binding site" evidence="6">
    <location>
        <position position="72"/>
    </location>
    <ligand>
        <name>Zn(2+)</name>
        <dbReference type="ChEBI" id="CHEBI:29105"/>
    </ligand>
</feature>
<feature type="domain" description="C2H2-type" evidence="7">
    <location>
        <begin position="237"/>
        <end position="260"/>
    </location>
</feature>
<evidence type="ECO:0000259" key="7">
    <source>
        <dbReference type="PROSITE" id="PS50157"/>
    </source>
</evidence>
<dbReference type="Pfam" id="PF00096">
    <property type="entry name" value="zf-C2H2"/>
    <property type="match status" value="2"/>
</dbReference>
<evidence type="ECO:0000256" key="2">
    <source>
        <dbReference type="ARBA" id="ARBA00022737"/>
    </source>
</evidence>
<dbReference type="SUPFAM" id="SSF57667">
    <property type="entry name" value="beta-beta-alpha zinc fingers"/>
    <property type="match status" value="4"/>
</dbReference>
<evidence type="ECO:0000313" key="10">
    <source>
        <dbReference type="RefSeq" id="XP_026764935.2"/>
    </source>
</evidence>
<feature type="domain" description="C2H2-type" evidence="7">
    <location>
        <begin position="410"/>
        <end position="433"/>
    </location>
</feature>
<evidence type="ECO:0000259" key="8">
    <source>
        <dbReference type="PROSITE" id="PS51915"/>
    </source>
</evidence>
<dbReference type="GO" id="GO:0045944">
    <property type="term" value="P:positive regulation of transcription by RNA polymerase II"/>
    <property type="evidence" value="ECO:0007669"/>
    <property type="project" value="UniProtKB-ARBA"/>
</dbReference>
<proteinExistence type="predicted"/>
<keyword evidence="1 6" id="KW-0479">Metal-binding</keyword>
<dbReference type="InterPro" id="IPR013087">
    <property type="entry name" value="Znf_C2H2_type"/>
</dbReference>
<feature type="domain" description="C2H2-type" evidence="7">
    <location>
        <begin position="354"/>
        <end position="381"/>
    </location>
</feature>
<organism evidence="9 10">
    <name type="scientific">Galleria mellonella</name>
    <name type="common">Greater wax moth</name>
    <dbReference type="NCBI Taxonomy" id="7137"/>
    <lineage>
        <taxon>Eukaryota</taxon>
        <taxon>Metazoa</taxon>
        <taxon>Ecdysozoa</taxon>
        <taxon>Arthropoda</taxon>
        <taxon>Hexapoda</taxon>
        <taxon>Insecta</taxon>
        <taxon>Pterygota</taxon>
        <taxon>Neoptera</taxon>
        <taxon>Endopterygota</taxon>
        <taxon>Lepidoptera</taxon>
        <taxon>Glossata</taxon>
        <taxon>Ditrysia</taxon>
        <taxon>Pyraloidea</taxon>
        <taxon>Pyralidae</taxon>
        <taxon>Galleriinae</taxon>
        <taxon>Galleria</taxon>
    </lineage>
</organism>
<dbReference type="RefSeq" id="XP_026764935.2">
    <property type="nucleotide sequence ID" value="XM_026909134.3"/>
</dbReference>
<dbReference type="AlphaFoldDB" id="A0A6J1X503"/>
<dbReference type="Proteomes" id="UP001652740">
    <property type="component" value="Unplaced"/>
</dbReference>
<evidence type="ECO:0000256" key="3">
    <source>
        <dbReference type="ARBA" id="ARBA00022771"/>
    </source>
</evidence>
<dbReference type="Gene3D" id="3.30.160.60">
    <property type="entry name" value="Classic Zinc Finger"/>
    <property type="match status" value="5"/>
</dbReference>
<evidence type="ECO:0000256" key="5">
    <source>
        <dbReference type="PROSITE-ProRule" id="PRU00042"/>
    </source>
</evidence>